<dbReference type="AlphaFoldDB" id="A0A9N9E7D9"/>
<evidence type="ECO:0000256" key="1">
    <source>
        <dbReference type="SAM" id="MobiDB-lite"/>
    </source>
</evidence>
<gene>
    <name evidence="3" type="ORF">AMORRO_LOCUS10484</name>
</gene>
<feature type="compositionally biased region" description="Low complexity" evidence="1">
    <location>
        <begin position="611"/>
        <end position="625"/>
    </location>
</feature>
<feature type="compositionally biased region" description="Low complexity" evidence="1">
    <location>
        <begin position="78"/>
        <end position="92"/>
    </location>
</feature>
<dbReference type="EMBL" id="CAJVPV010011632">
    <property type="protein sequence ID" value="CAG8662908.1"/>
    <property type="molecule type" value="Genomic_DNA"/>
</dbReference>
<sequence length="731" mass="80481">MVQITDTNNFAFQTFDNNNILGTSLPADWEQLCGSGDMVGLVGNASFPFVGGLMSPNFVDDDGSWILDQTAEQQSLQLNQQQEVQQVHTPQSLSNSPSDTDSNESNVSSNPDDQLRAQTPAPLHKTIIPNYLTIRRRSLSADNIHALAKSQQAVNRKPLYHFPTQQHAEQISFDRSGLSKSTVPSTMSLEQMQFFQSTKQQPQQQGLRMQGACVPQNVVKVESQNGNPISNDNDCDRNNSHQQNNSRTSSPSPRITATAPTHRPHLSRSVSHQQIGPINHTQRLNELQARFKVKLDKRNQRSMPNIQLAAAAHGSMIQSQNSIPLKTNSSNGPIPGAVSIMEMSSLSTPTTPTFPNEKASATKQTLAPPPRRGHMRKRSLSAPTTPFPNIAQPLPNSVPLQSAPAFPLNIYNRRPNALPIQIQRNPKHSHATTAMSSEEYQRKLDEELEKVDFDDITVSELKEMLRQRGKPATGKKAVLMQRLQEEVEYVKAMKNSGNQQPKNNNNSNAQFSQMISSPTSPSGVSLQRSIANLHISSPPTHSRRYSPYGSVSIPGSPRMMPSGLGNGRSGFNGGNVAYAEGDEWQYNIGIQPLMSNNMDEQSHSIMMMEAQSQQSQDMYGQQQPSSAPPTTTEFDQASSMATEFVDFMNPMSMNLMSVGSDMMRMSVSDTDNPLLKQESDSENKSDGHSTDPLVSSASNDDVAGILAQQALEFGFNSQHQLQGENMMIKSE</sequence>
<comment type="caution">
    <text evidence="3">The sequence shown here is derived from an EMBL/GenBank/DDBJ whole genome shotgun (WGS) entry which is preliminary data.</text>
</comment>
<feature type="region of interest" description="Disordered" evidence="1">
    <location>
        <begin position="610"/>
        <end position="635"/>
    </location>
</feature>
<dbReference type="Gene3D" id="1.10.720.30">
    <property type="entry name" value="SAP domain"/>
    <property type="match status" value="1"/>
</dbReference>
<feature type="region of interest" description="Disordered" evidence="1">
    <location>
        <begin position="223"/>
        <end position="280"/>
    </location>
</feature>
<dbReference type="Proteomes" id="UP000789342">
    <property type="component" value="Unassembled WGS sequence"/>
</dbReference>
<feature type="region of interest" description="Disordered" evidence="1">
    <location>
        <begin position="495"/>
        <end position="525"/>
    </location>
</feature>
<reference evidence="3" key="1">
    <citation type="submission" date="2021-06" db="EMBL/GenBank/DDBJ databases">
        <authorList>
            <person name="Kallberg Y."/>
            <person name="Tangrot J."/>
            <person name="Rosling A."/>
        </authorList>
    </citation>
    <scope>NUCLEOTIDE SEQUENCE</scope>
    <source>
        <strain evidence="3">CL551</strain>
    </source>
</reference>
<feature type="compositionally biased region" description="Low complexity" evidence="1">
    <location>
        <begin position="346"/>
        <end position="355"/>
    </location>
</feature>
<dbReference type="InterPro" id="IPR036361">
    <property type="entry name" value="SAP_dom_sf"/>
</dbReference>
<feature type="non-terminal residue" evidence="3">
    <location>
        <position position="731"/>
    </location>
</feature>
<keyword evidence="4" id="KW-1185">Reference proteome</keyword>
<name>A0A9N9E7D9_9GLOM</name>
<evidence type="ECO:0000313" key="4">
    <source>
        <dbReference type="Proteomes" id="UP000789342"/>
    </source>
</evidence>
<dbReference type="PROSITE" id="PS50800">
    <property type="entry name" value="SAP"/>
    <property type="match status" value="1"/>
</dbReference>
<dbReference type="OrthoDB" id="445357at2759"/>
<dbReference type="SUPFAM" id="SSF68906">
    <property type="entry name" value="SAP domain"/>
    <property type="match status" value="1"/>
</dbReference>
<feature type="compositionally biased region" description="Polar residues" evidence="1">
    <location>
        <begin position="514"/>
        <end position="525"/>
    </location>
</feature>
<dbReference type="Pfam" id="PF02037">
    <property type="entry name" value="SAP"/>
    <property type="match status" value="1"/>
</dbReference>
<feature type="region of interest" description="Disordered" evidence="1">
    <location>
        <begin position="665"/>
        <end position="701"/>
    </location>
</feature>
<evidence type="ECO:0000313" key="3">
    <source>
        <dbReference type="EMBL" id="CAG8662908.1"/>
    </source>
</evidence>
<feature type="compositionally biased region" description="Polar residues" evidence="1">
    <location>
        <begin position="93"/>
        <end position="112"/>
    </location>
</feature>
<feature type="region of interest" description="Disordered" evidence="1">
    <location>
        <begin position="78"/>
        <end position="122"/>
    </location>
</feature>
<feature type="domain" description="SAP" evidence="2">
    <location>
        <begin position="453"/>
        <end position="487"/>
    </location>
</feature>
<organism evidence="3 4">
    <name type="scientific">Acaulospora morrowiae</name>
    <dbReference type="NCBI Taxonomy" id="94023"/>
    <lineage>
        <taxon>Eukaryota</taxon>
        <taxon>Fungi</taxon>
        <taxon>Fungi incertae sedis</taxon>
        <taxon>Mucoromycota</taxon>
        <taxon>Glomeromycotina</taxon>
        <taxon>Glomeromycetes</taxon>
        <taxon>Diversisporales</taxon>
        <taxon>Acaulosporaceae</taxon>
        <taxon>Acaulospora</taxon>
    </lineage>
</organism>
<feature type="compositionally biased region" description="Polar residues" evidence="1">
    <location>
        <begin position="223"/>
        <end position="232"/>
    </location>
</feature>
<evidence type="ECO:0000259" key="2">
    <source>
        <dbReference type="PROSITE" id="PS50800"/>
    </source>
</evidence>
<protein>
    <submittedName>
        <fullName evidence="3">10301_t:CDS:1</fullName>
    </submittedName>
</protein>
<dbReference type="InterPro" id="IPR003034">
    <property type="entry name" value="SAP_dom"/>
</dbReference>
<dbReference type="SMART" id="SM00513">
    <property type="entry name" value="SAP"/>
    <property type="match status" value="1"/>
</dbReference>
<feature type="compositionally biased region" description="Polar residues" evidence="1">
    <location>
        <begin position="268"/>
        <end position="280"/>
    </location>
</feature>
<feature type="region of interest" description="Disordered" evidence="1">
    <location>
        <begin position="346"/>
        <end position="380"/>
    </location>
</feature>
<feature type="compositionally biased region" description="Low complexity" evidence="1">
    <location>
        <begin position="495"/>
        <end position="513"/>
    </location>
</feature>
<feature type="compositionally biased region" description="Polar residues" evidence="1">
    <location>
        <begin position="240"/>
        <end position="259"/>
    </location>
</feature>
<accession>A0A9N9E7D9</accession>
<proteinExistence type="predicted"/>
<feature type="compositionally biased region" description="Basic and acidic residues" evidence="1">
    <location>
        <begin position="677"/>
        <end position="689"/>
    </location>
</feature>